<evidence type="ECO:0000313" key="1">
    <source>
        <dbReference type="EMBL" id="AMK55822.1"/>
    </source>
</evidence>
<proteinExistence type="predicted"/>
<reference evidence="1 2" key="1">
    <citation type="journal article" date="2016" name="Gut Pathog.">
        <title>Whole genome sequencing of "Faecalibaculum rodentium" ALO17, isolated from C57BL/6J laboratory mouse feces.</title>
        <authorList>
            <person name="Lim S."/>
            <person name="Chang D.H."/>
            <person name="Ahn S."/>
            <person name="Kim B.C."/>
        </authorList>
    </citation>
    <scope>NUCLEOTIDE SEQUENCE [LARGE SCALE GENOMIC DNA]</scope>
    <source>
        <strain evidence="1 2">Alo17</strain>
    </source>
</reference>
<protein>
    <submittedName>
        <fullName evidence="1">Uncharacterized protein</fullName>
    </submittedName>
</protein>
<keyword evidence="2" id="KW-1185">Reference proteome</keyword>
<evidence type="ECO:0000313" key="2">
    <source>
        <dbReference type="Proteomes" id="UP000069771"/>
    </source>
</evidence>
<dbReference type="STRING" id="1702221.AALO17_26880"/>
<name>A0A140DYU5_9FIRM</name>
<organism evidence="1 2">
    <name type="scientific">Faecalibaculum rodentium</name>
    <dbReference type="NCBI Taxonomy" id="1702221"/>
    <lineage>
        <taxon>Bacteria</taxon>
        <taxon>Bacillati</taxon>
        <taxon>Bacillota</taxon>
        <taxon>Erysipelotrichia</taxon>
        <taxon>Erysipelotrichales</taxon>
        <taxon>Erysipelotrichaceae</taxon>
        <taxon>Faecalibaculum</taxon>
    </lineage>
</organism>
<dbReference type="EMBL" id="CP011391">
    <property type="protein sequence ID" value="AMK55822.1"/>
    <property type="molecule type" value="Genomic_DNA"/>
</dbReference>
<dbReference type="KEGG" id="fro:AALO17_26880"/>
<dbReference type="AlphaFoldDB" id="A0A140DYU5"/>
<sequence>MQQTASLDGYTEWFVWNNGFSYLYVRAVQLCYRVRKRYTRCNERGEAADSSLFLSGETERKSDSLEFWNQTEFRSSQVSSR</sequence>
<dbReference type="Proteomes" id="UP000069771">
    <property type="component" value="Chromosome"/>
</dbReference>
<gene>
    <name evidence="1" type="ORF">AALO17_26880</name>
</gene>
<accession>A0A140DYU5</accession>